<name>A0A218WZ57_PUNGR</name>
<dbReference type="Proteomes" id="UP000197138">
    <property type="component" value="Unassembled WGS sequence"/>
</dbReference>
<evidence type="ECO:0000313" key="2">
    <source>
        <dbReference type="EMBL" id="OWM77816.1"/>
    </source>
</evidence>
<feature type="region of interest" description="Disordered" evidence="1">
    <location>
        <begin position="58"/>
        <end position="82"/>
    </location>
</feature>
<proteinExistence type="predicted"/>
<evidence type="ECO:0000313" key="3">
    <source>
        <dbReference type="Proteomes" id="UP000197138"/>
    </source>
</evidence>
<dbReference type="AlphaFoldDB" id="A0A218WZ57"/>
<reference evidence="3" key="1">
    <citation type="journal article" date="2017" name="Plant J.">
        <title>The pomegranate (Punica granatum L.) genome and the genomics of punicalagin biosynthesis.</title>
        <authorList>
            <person name="Qin G."/>
            <person name="Xu C."/>
            <person name="Ming R."/>
            <person name="Tang H."/>
            <person name="Guyot R."/>
            <person name="Kramer E.M."/>
            <person name="Hu Y."/>
            <person name="Yi X."/>
            <person name="Qi Y."/>
            <person name="Xu X."/>
            <person name="Gao Z."/>
            <person name="Pan H."/>
            <person name="Jian J."/>
            <person name="Tian Y."/>
            <person name="Yue Z."/>
            <person name="Xu Y."/>
        </authorList>
    </citation>
    <scope>NUCLEOTIDE SEQUENCE [LARGE SCALE GENOMIC DNA]</scope>
    <source>
        <strain evidence="3">cv. Dabenzi</strain>
    </source>
</reference>
<dbReference type="EMBL" id="MTKT01002511">
    <property type="protein sequence ID" value="OWM77816.1"/>
    <property type="molecule type" value="Genomic_DNA"/>
</dbReference>
<accession>A0A218WZ57</accession>
<organism evidence="2 3">
    <name type="scientific">Punica granatum</name>
    <name type="common">Pomegranate</name>
    <dbReference type="NCBI Taxonomy" id="22663"/>
    <lineage>
        <taxon>Eukaryota</taxon>
        <taxon>Viridiplantae</taxon>
        <taxon>Streptophyta</taxon>
        <taxon>Embryophyta</taxon>
        <taxon>Tracheophyta</taxon>
        <taxon>Spermatophyta</taxon>
        <taxon>Magnoliopsida</taxon>
        <taxon>eudicotyledons</taxon>
        <taxon>Gunneridae</taxon>
        <taxon>Pentapetalae</taxon>
        <taxon>rosids</taxon>
        <taxon>malvids</taxon>
        <taxon>Myrtales</taxon>
        <taxon>Lythraceae</taxon>
        <taxon>Punica</taxon>
    </lineage>
</organism>
<protein>
    <submittedName>
        <fullName evidence="2">Uncharacterized protein</fullName>
    </submittedName>
</protein>
<evidence type="ECO:0000256" key="1">
    <source>
        <dbReference type="SAM" id="MobiDB-lite"/>
    </source>
</evidence>
<comment type="caution">
    <text evidence="2">The sequence shown here is derived from an EMBL/GenBank/DDBJ whole genome shotgun (WGS) entry which is preliminary data.</text>
</comment>
<sequence>MRKLHETRLGLWDLSAILNGKRPRASLMRIMGMTMRLMHTSLEVGIMKRLACSEWANHTGEGQTNPTSYGELADGLFGPRGV</sequence>
<gene>
    <name evidence="2" type="ORF">CDL15_Pgr004510</name>
</gene>